<protein>
    <submittedName>
        <fullName evidence="1">Uncharacterized protein</fullName>
    </submittedName>
</protein>
<reference evidence="2" key="1">
    <citation type="submission" date="2017-12" db="EMBL/GenBank/DDBJ databases">
        <authorList>
            <person name="Diaz M."/>
        </authorList>
    </citation>
    <scope>NUCLEOTIDE SEQUENCE [LARGE SCALE GENOMIC DNA]</scope>
    <source>
        <strain evidence="2">FI11154</strain>
    </source>
</reference>
<dbReference type="RefSeq" id="WP_109369027.1">
    <property type="nucleotide sequence ID" value="NZ_OOFM01000005.1"/>
</dbReference>
<proteinExistence type="predicted"/>
<organism evidence="1 2">
    <name type="scientific">Ochrobactrum soli</name>
    <dbReference type="NCBI Taxonomy" id="2448455"/>
    <lineage>
        <taxon>Bacteria</taxon>
        <taxon>Pseudomonadati</taxon>
        <taxon>Pseudomonadota</taxon>
        <taxon>Alphaproteobacteria</taxon>
        <taxon>Hyphomicrobiales</taxon>
        <taxon>Brucellaceae</taxon>
        <taxon>Brucella/Ochrobactrum group</taxon>
        <taxon>Ochrobactrum</taxon>
    </lineage>
</organism>
<evidence type="ECO:0000313" key="1">
    <source>
        <dbReference type="EMBL" id="SPL65377.1"/>
    </source>
</evidence>
<evidence type="ECO:0000313" key="2">
    <source>
        <dbReference type="Proteomes" id="UP000246073"/>
    </source>
</evidence>
<dbReference type="Proteomes" id="UP000246073">
    <property type="component" value="Unassembled WGS sequence"/>
</dbReference>
<gene>
    <name evidence="1" type="ORF">OHAE_1244</name>
</gene>
<sequence length="137" mass="15749">MSVRNLPSPVRFLLIPVLGDIKEERFTVAPATVVPRAKLLEHVRTFFDEPIERVNVLYRGEYRDMFVGETSAINGRHIRNIRATEVYRANALENHWRLNSPDPTKAKPIDLSWTLDPEILPAISGPAVLFPDYQVWE</sequence>
<accession>A0A2P9HMP5</accession>
<name>A0A2P9HMP5_9HYPH</name>
<dbReference type="EMBL" id="OOFM01000005">
    <property type="protein sequence ID" value="SPL65377.1"/>
    <property type="molecule type" value="Genomic_DNA"/>
</dbReference>
<dbReference type="AlphaFoldDB" id="A0A2P9HMP5"/>